<name>A0ACC5VQ88_9GAMM</name>
<evidence type="ECO:0000313" key="2">
    <source>
        <dbReference type="Proteomes" id="UP001319846"/>
    </source>
</evidence>
<dbReference type="EC" id="2.3.2.6" evidence="1"/>
<organism evidence="1 2">
    <name type="scientific">Vreelandella aquamarina</name>
    <dbReference type="NCBI Taxonomy" id="77097"/>
    <lineage>
        <taxon>Bacteria</taxon>
        <taxon>Pseudomonadati</taxon>
        <taxon>Pseudomonadota</taxon>
        <taxon>Gammaproteobacteria</taxon>
        <taxon>Oceanospirillales</taxon>
        <taxon>Halomonadaceae</taxon>
        <taxon>Vreelandella</taxon>
    </lineage>
</organism>
<proteinExistence type="predicted"/>
<keyword evidence="1" id="KW-0808">Transferase</keyword>
<comment type="caution">
    <text evidence="1">The sequence shown here is derived from an EMBL/GenBank/DDBJ whole genome shotgun (WGS) entry which is preliminary data.</text>
</comment>
<keyword evidence="2" id="KW-1185">Reference proteome</keyword>
<dbReference type="Proteomes" id="UP001319846">
    <property type="component" value="Unassembled WGS sequence"/>
</dbReference>
<dbReference type="EMBL" id="JABYQT010000001">
    <property type="protein sequence ID" value="MBZ5486338.1"/>
    <property type="molecule type" value="Genomic_DNA"/>
</dbReference>
<sequence>MLPWLSSPYPMFPSTSEALDSPNGLLAAGGELSPAWLVEAYRRGIFPWYSDDDPILWWSPDPRMVLRPEQFKLRRSLAKRLRNGGFGVTLNQHFERVIDACAAPRDENTGTWITDEMYNAYVTLHRLGIAHSIEVHQAGQLVGGLYGLAMGPVFFGESMFSSVPDASKVALAHLASAMHAGGGKLIDCQMHTPHLQSLGAATVARETFLNYLEQWLPEKAFTAPSSREVPSVPASAWLSAIPSQGNPGSWQLPVN</sequence>
<protein>
    <submittedName>
        <fullName evidence="1">Leucyl/phenylalanyl-tRNA--protein transferase</fullName>
        <ecNumber evidence="1">2.3.2.6</ecNumber>
    </submittedName>
</protein>
<keyword evidence="1" id="KW-0012">Acyltransferase</keyword>
<evidence type="ECO:0000313" key="1">
    <source>
        <dbReference type="EMBL" id="MBZ5486338.1"/>
    </source>
</evidence>
<gene>
    <name evidence="1" type="ORF">HW452_02200</name>
</gene>
<reference evidence="1" key="1">
    <citation type="submission" date="2020-06" db="EMBL/GenBank/DDBJ databases">
        <title>Whole Genome Sequence of Halomonas aquamarina MB598.</title>
        <authorList>
            <person name="Pervaiz M."/>
            <person name="Fariq A."/>
            <person name="Yasmin A."/>
            <person name="Welch M."/>
        </authorList>
    </citation>
    <scope>NUCLEOTIDE SEQUENCE</scope>
    <source>
        <strain evidence="1">MB598</strain>
    </source>
</reference>
<accession>A0ACC5VQ88</accession>